<feature type="non-terminal residue" evidence="2">
    <location>
        <position position="1"/>
    </location>
</feature>
<reference evidence="2" key="1">
    <citation type="submission" date="2025-08" db="UniProtKB">
        <authorList>
            <consortium name="RefSeq"/>
        </authorList>
    </citation>
    <scope>IDENTIFICATION</scope>
</reference>
<name>A0AC55CZC0_ECHTE</name>
<dbReference type="Proteomes" id="UP000694863">
    <property type="component" value="Unplaced"/>
</dbReference>
<gene>
    <name evidence="2" type="primary">LOC123521548</name>
</gene>
<sequence length="153" mass="17386">ATFQFTYCKSNVVDNFYCDRGQLMKLSCDDTLFTEFIFFLIAIFILLSSLIPTIVSYTYIISTILKIPSASGRRKAFSTCASHFTCVVIGYGSCFFIYGKPRQTQASDYNKLVSLLVTVVTPFLNPFIFTLRNDKVIEALRDGVKRCCHLIHK</sequence>
<organism evidence="1 2">
    <name type="scientific">Echinops telfairi</name>
    <name type="common">Lesser hedgehog tenrec</name>
    <dbReference type="NCBI Taxonomy" id="9371"/>
    <lineage>
        <taxon>Eukaryota</taxon>
        <taxon>Metazoa</taxon>
        <taxon>Chordata</taxon>
        <taxon>Craniata</taxon>
        <taxon>Vertebrata</taxon>
        <taxon>Euteleostomi</taxon>
        <taxon>Mammalia</taxon>
        <taxon>Eutheria</taxon>
        <taxon>Afrotheria</taxon>
        <taxon>Tenrecidae</taxon>
        <taxon>Tenrecinae</taxon>
        <taxon>Echinops</taxon>
    </lineage>
</organism>
<accession>A0AC55CZC0</accession>
<keyword evidence="1" id="KW-1185">Reference proteome</keyword>
<proteinExistence type="predicted"/>
<evidence type="ECO:0000313" key="2">
    <source>
        <dbReference type="RefSeq" id="XP_045144843.1"/>
    </source>
</evidence>
<evidence type="ECO:0000313" key="1">
    <source>
        <dbReference type="Proteomes" id="UP000694863"/>
    </source>
</evidence>
<protein>
    <submittedName>
        <fullName evidence="2">Olfactory receptor 9A4-like</fullName>
    </submittedName>
</protein>
<dbReference type="RefSeq" id="XP_045144843.1">
    <property type="nucleotide sequence ID" value="XM_045288908.1"/>
</dbReference>